<accession>A0ABQ1SAJ1</accession>
<gene>
    <name evidence="1" type="ORF">GCM10011515_23790</name>
</gene>
<comment type="caution">
    <text evidence="1">The sequence shown here is derived from an EMBL/GenBank/DDBJ whole genome shotgun (WGS) entry which is preliminary data.</text>
</comment>
<name>A0ABQ1SAJ1_9SPHN</name>
<organism evidence="1 2">
    <name type="scientific">Tsuneonella deserti</name>
    <dbReference type="NCBI Taxonomy" id="2035528"/>
    <lineage>
        <taxon>Bacteria</taxon>
        <taxon>Pseudomonadati</taxon>
        <taxon>Pseudomonadota</taxon>
        <taxon>Alphaproteobacteria</taxon>
        <taxon>Sphingomonadales</taxon>
        <taxon>Erythrobacteraceae</taxon>
        <taxon>Tsuneonella</taxon>
    </lineage>
</organism>
<evidence type="ECO:0008006" key="3">
    <source>
        <dbReference type="Google" id="ProtNLM"/>
    </source>
</evidence>
<sequence>MLIRIRLHLAALDHREVIGTAGEEVYVRVEQIGGMVTLGKRKPNRAQVLLIRPTRQSERLFWTAIVHTGCADS</sequence>
<dbReference type="EMBL" id="BMKL01000001">
    <property type="protein sequence ID" value="GGE03434.1"/>
    <property type="molecule type" value="Genomic_DNA"/>
</dbReference>
<evidence type="ECO:0000313" key="1">
    <source>
        <dbReference type="EMBL" id="GGE03434.1"/>
    </source>
</evidence>
<evidence type="ECO:0000313" key="2">
    <source>
        <dbReference type="Proteomes" id="UP000619041"/>
    </source>
</evidence>
<protein>
    <recommendedName>
        <fullName evidence="3">Carbon storage regulator</fullName>
    </recommendedName>
</protein>
<dbReference type="RefSeq" id="WP_188645323.1">
    <property type="nucleotide sequence ID" value="NZ_BMKL01000001.1"/>
</dbReference>
<keyword evidence="2" id="KW-1185">Reference proteome</keyword>
<proteinExistence type="predicted"/>
<reference evidence="2" key="1">
    <citation type="journal article" date="2019" name="Int. J. Syst. Evol. Microbiol.">
        <title>The Global Catalogue of Microorganisms (GCM) 10K type strain sequencing project: providing services to taxonomists for standard genome sequencing and annotation.</title>
        <authorList>
            <consortium name="The Broad Institute Genomics Platform"/>
            <consortium name="The Broad Institute Genome Sequencing Center for Infectious Disease"/>
            <person name="Wu L."/>
            <person name="Ma J."/>
        </authorList>
    </citation>
    <scope>NUCLEOTIDE SEQUENCE [LARGE SCALE GENOMIC DNA]</scope>
    <source>
        <strain evidence="2">CGMCC 1.15959</strain>
    </source>
</reference>
<dbReference type="Proteomes" id="UP000619041">
    <property type="component" value="Unassembled WGS sequence"/>
</dbReference>